<sequence>MQAFNNLAVFLFITTSIAAAIPGLNSHDHPSLSPRDLGCPGVKECQNHCRGKGWDNGICIDLAHCHCIQQ</sequence>
<evidence type="ECO:0000256" key="1">
    <source>
        <dbReference type="SAM" id="SignalP"/>
    </source>
</evidence>
<dbReference type="Proteomes" id="UP000184300">
    <property type="component" value="Unassembled WGS sequence"/>
</dbReference>
<accession>A0A1L9VQK9</accession>
<organism evidence="2 3">
    <name type="scientific">Aspergillus glaucus CBS 516.65</name>
    <dbReference type="NCBI Taxonomy" id="1160497"/>
    <lineage>
        <taxon>Eukaryota</taxon>
        <taxon>Fungi</taxon>
        <taxon>Dikarya</taxon>
        <taxon>Ascomycota</taxon>
        <taxon>Pezizomycotina</taxon>
        <taxon>Eurotiomycetes</taxon>
        <taxon>Eurotiomycetidae</taxon>
        <taxon>Eurotiales</taxon>
        <taxon>Aspergillaceae</taxon>
        <taxon>Aspergillus</taxon>
        <taxon>Aspergillus subgen. Aspergillus</taxon>
    </lineage>
</organism>
<gene>
    <name evidence="2" type="ORF">ASPGLDRAFT_56705</name>
</gene>
<evidence type="ECO:0000313" key="2">
    <source>
        <dbReference type="EMBL" id="OJJ86186.1"/>
    </source>
</evidence>
<dbReference type="VEuPathDB" id="FungiDB:ASPGLDRAFT_56705"/>
<keyword evidence="3" id="KW-1185">Reference proteome</keyword>
<name>A0A1L9VQK9_ASPGL</name>
<feature type="chain" id="PRO_5013245316" description="Invertebrate defensins family profile domain-containing protein" evidence="1">
    <location>
        <begin position="20"/>
        <end position="70"/>
    </location>
</feature>
<protein>
    <recommendedName>
        <fullName evidence="4">Invertebrate defensins family profile domain-containing protein</fullName>
    </recommendedName>
</protein>
<dbReference type="EMBL" id="KV878893">
    <property type="protein sequence ID" value="OJJ86186.1"/>
    <property type="molecule type" value="Genomic_DNA"/>
</dbReference>
<feature type="signal peptide" evidence="1">
    <location>
        <begin position="1"/>
        <end position="19"/>
    </location>
</feature>
<reference evidence="3" key="1">
    <citation type="journal article" date="2017" name="Genome Biol.">
        <title>Comparative genomics reveals high biological diversity and specific adaptations in the industrially and medically important fungal genus Aspergillus.</title>
        <authorList>
            <person name="de Vries R.P."/>
            <person name="Riley R."/>
            <person name="Wiebenga A."/>
            <person name="Aguilar-Osorio G."/>
            <person name="Amillis S."/>
            <person name="Uchima C.A."/>
            <person name="Anderluh G."/>
            <person name="Asadollahi M."/>
            <person name="Askin M."/>
            <person name="Barry K."/>
            <person name="Battaglia E."/>
            <person name="Bayram O."/>
            <person name="Benocci T."/>
            <person name="Braus-Stromeyer S.A."/>
            <person name="Caldana C."/>
            <person name="Canovas D."/>
            <person name="Cerqueira G.C."/>
            <person name="Chen F."/>
            <person name="Chen W."/>
            <person name="Choi C."/>
            <person name="Clum A."/>
            <person name="Dos Santos R.A."/>
            <person name="Damasio A.R."/>
            <person name="Diallinas G."/>
            <person name="Emri T."/>
            <person name="Fekete E."/>
            <person name="Flipphi M."/>
            <person name="Freyberg S."/>
            <person name="Gallo A."/>
            <person name="Gournas C."/>
            <person name="Habgood R."/>
            <person name="Hainaut M."/>
            <person name="Harispe M.L."/>
            <person name="Henrissat B."/>
            <person name="Hilden K.S."/>
            <person name="Hope R."/>
            <person name="Hossain A."/>
            <person name="Karabika E."/>
            <person name="Karaffa L."/>
            <person name="Karanyi Z."/>
            <person name="Krasevec N."/>
            <person name="Kuo A."/>
            <person name="Kusch H."/>
            <person name="LaButti K."/>
            <person name="Lagendijk E.L."/>
            <person name="Lapidus A."/>
            <person name="Levasseur A."/>
            <person name="Lindquist E."/>
            <person name="Lipzen A."/>
            <person name="Logrieco A.F."/>
            <person name="MacCabe A."/>
            <person name="Maekelae M.R."/>
            <person name="Malavazi I."/>
            <person name="Melin P."/>
            <person name="Meyer V."/>
            <person name="Mielnichuk N."/>
            <person name="Miskei M."/>
            <person name="Molnar A.P."/>
            <person name="Mule G."/>
            <person name="Ngan C.Y."/>
            <person name="Orejas M."/>
            <person name="Orosz E."/>
            <person name="Ouedraogo J.P."/>
            <person name="Overkamp K.M."/>
            <person name="Park H.-S."/>
            <person name="Perrone G."/>
            <person name="Piumi F."/>
            <person name="Punt P.J."/>
            <person name="Ram A.F."/>
            <person name="Ramon A."/>
            <person name="Rauscher S."/>
            <person name="Record E."/>
            <person name="Riano-Pachon D.M."/>
            <person name="Robert V."/>
            <person name="Roehrig J."/>
            <person name="Ruller R."/>
            <person name="Salamov A."/>
            <person name="Salih N.S."/>
            <person name="Samson R.A."/>
            <person name="Sandor E."/>
            <person name="Sanguinetti M."/>
            <person name="Schuetze T."/>
            <person name="Sepcic K."/>
            <person name="Shelest E."/>
            <person name="Sherlock G."/>
            <person name="Sophianopoulou V."/>
            <person name="Squina F.M."/>
            <person name="Sun H."/>
            <person name="Susca A."/>
            <person name="Todd R.B."/>
            <person name="Tsang A."/>
            <person name="Unkles S.E."/>
            <person name="van de Wiele N."/>
            <person name="van Rossen-Uffink D."/>
            <person name="Oliveira J.V."/>
            <person name="Vesth T.C."/>
            <person name="Visser J."/>
            <person name="Yu J.-H."/>
            <person name="Zhou M."/>
            <person name="Andersen M.R."/>
            <person name="Archer D.B."/>
            <person name="Baker S.E."/>
            <person name="Benoit I."/>
            <person name="Brakhage A.A."/>
            <person name="Braus G.H."/>
            <person name="Fischer R."/>
            <person name="Frisvad J.C."/>
            <person name="Goldman G.H."/>
            <person name="Houbraken J."/>
            <person name="Oakley B."/>
            <person name="Pocsi I."/>
            <person name="Scazzocchio C."/>
            <person name="Seiboth B."/>
            <person name="vanKuyk P.A."/>
            <person name="Wortman J."/>
            <person name="Dyer P.S."/>
            <person name="Grigoriev I.V."/>
        </authorList>
    </citation>
    <scope>NUCLEOTIDE SEQUENCE [LARGE SCALE GENOMIC DNA]</scope>
    <source>
        <strain evidence="3">CBS 516.65</strain>
    </source>
</reference>
<dbReference type="AlphaFoldDB" id="A0A1L9VQK9"/>
<keyword evidence="1" id="KW-0732">Signal</keyword>
<dbReference type="RefSeq" id="XP_022402880.1">
    <property type="nucleotide sequence ID" value="XM_022548210.1"/>
</dbReference>
<evidence type="ECO:0008006" key="4">
    <source>
        <dbReference type="Google" id="ProtNLM"/>
    </source>
</evidence>
<proteinExistence type="predicted"/>
<evidence type="ECO:0000313" key="3">
    <source>
        <dbReference type="Proteomes" id="UP000184300"/>
    </source>
</evidence>
<dbReference type="GeneID" id="34464471"/>